<dbReference type="OrthoDB" id="9795235at2"/>
<dbReference type="InterPro" id="IPR012349">
    <property type="entry name" value="Split_barrel_FMN-bd"/>
</dbReference>
<keyword evidence="3" id="KW-1185">Reference proteome</keyword>
<protein>
    <recommendedName>
        <fullName evidence="1">General stress protein FMN-binding split barrel domain-containing protein</fullName>
    </recommendedName>
</protein>
<feature type="domain" description="General stress protein FMN-binding split barrel" evidence="1">
    <location>
        <begin position="6"/>
        <end position="131"/>
    </location>
</feature>
<dbReference type="PANTHER" id="PTHR34818">
    <property type="entry name" value="PROTEIN BLI-3"/>
    <property type="match status" value="1"/>
</dbReference>
<organism evidence="2 3">
    <name type="scientific">Chryseobacterium formosense</name>
    <dbReference type="NCBI Taxonomy" id="236814"/>
    <lineage>
        <taxon>Bacteria</taxon>
        <taxon>Pseudomonadati</taxon>
        <taxon>Bacteroidota</taxon>
        <taxon>Flavobacteriia</taxon>
        <taxon>Flavobacteriales</taxon>
        <taxon>Weeksellaceae</taxon>
        <taxon>Chryseobacterium group</taxon>
        <taxon>Chryseobacterium</taxon>
    </lineage>
</organism>
<evidence type="ECO:0000313" key="2">
    <source>
        <dbReference type="EMBL" id="KFF01423.1"/>
    </source>
</evidence>
<dbReference type="PANTHER" id="PTHR34818:SF1">
    <property type="entry name" value="PROTEIN BLI-3"/>
    <property type="match status" value="1"/>
</dbReference>
<gene>
    <name evidence="2" type="ORF">IX39_12735</name>
</gene>
<dbReference type="eggNOG" id="COG3871">
    <property type="taxonomic scope" value="Bacteria"/>
</dbReference>
<comment type="caution">
    <text evidence="2">The sequence shown here is derived from an EMBL/GenBank/DDBJ whole genome shotgun (WGS) entry which is preliminary data.</text>
</comment>
<dbReference type="RefSeq" id="WP_034676791.1">
    <property type="nucleotide sequence ID" value="NZ_FPAP01000001.1"/>
</dbReference>
<accession>A0A085ZAF9</accession>
<evidence type="ECO:0000313" key="3">
    <source>
        <dbReference type="Proteomes" id="UP000028713"/>
    </source>
</evidence>
<dbReference type="Proteomes" id="UP000028713">
    <property type="component" value="Unassembled WGS sequence"/>
</dbReference>
<dbReference type="SUPFAM" id="SSF50475">
    <property type="entry name" value="FMN-binding split barrel"/>
    <property type="match status" value="1"/>
</dbReference>
<dbReference type="InterPro" id="IPR038725">
    <property type="entry name" value="YdaG_split_barrel_FMN-bd"/>
</dbReference>
<evidence type="ECO:0000259" key="1">
    <source>
        <dbReference type="Pfam" id="PF16242"/>
    </source>
</evidence>
<dbReference type="STRING" id="236814.IX39_12735"/>
<dbReference type="InterPro" id="IPR052917">
    <property type="entry name" value="Stress-Dev_Protein"/>
</dbReference>
<dbReference type="Gene3D" id="2.30.110.10">
    <property type="entry name" value="Electron Transport, Fmn-binding Protein, Chain A"/>
    <property type="match status" value="1"/>
</dbReference>
<reference evidence="2 3" key="1">
    <citation type="submission" date="2014-07" db="EMBL/GenBank/DDBJ databases">
        <title>Genome of Chryseobacterium formosense LMG 24722.</title>
        <authorList>
            <person name="Pipes S.E."/>
            <person name="Stropko S.J."/>
            <person name="Newman J.D."/>
        </authorList>
    </citation>
    <scope>NUCLEOTIDE SEQUENCE [LARGE SCALE GENOMIC DNA]</scope>
    <source>
        <strain evidence="2 3">LMG 24722</strain>
    </source>
</reference>
<dbReference type="EMBL" id="JPRP01000001">
    <property type="protein sequence ID" value="KFF01423.1"/>
    <property type="molecule type" value="Genomic_DNA"/>
</dbReference>
<dbReference type="Pfam" id="PF16242">
    <property type="entry name" value="Pyrid_ox_like"/>
    <property type="match status" value="1"/>
</dbReference>
<proteinExistence type="predicted"/>
<name>A0A085ZAF9_9FLAO</name>
<dbReference type="AlphaFoldDB" id="A0A085ZAF9"/>
<sequence length="140" mass="16352">MKKASLKTIAERMKNLDFCMMVTQDGKQVSHSRPMSNNGKVEYDGDSWFFSYEDSHKVDQIMNNHHVNLIYQTDDLLFIECIGAGEIIQDKDTLKEKWVEDLDQWFPQGIETPGICLIKVRASKVRFWHKEEEGEYTSKS</sequence>